<dbReference type="InterPro" id="IPR000801">
    <property type="entry name" value="Esterase-like"/>
</dbReference>
<dbReference type="OrthoDB" id="9784036at2"/>
<evidence type="ECO:0000313" key="7">
    <source>
        <dbReference type="Proteomes" id="UP001527202"/>
    </source>
</evidence>
<name>A0A410WYW5_9BACL</name>
<evidence type="ECO:0000313" key="4">
    <source>
        <dbReference type="EMBL" id="MCY9596641.1"/>
    </source>
</evidence>
<reference evidence="4 7" key="2">
    <citation type="submission" date="2022-05" db="EMBL/GenBank/DDBJ databases">
        <title>Genome Sequencing of Bee-Associated Microbes.</title>
        <authorList>
            <person name="Dunlap C."/>
        </authorList>
    </citation>
    <scope>NUCLEOTIDE SEQUENCE [LARGE SCALE GENOMIC DNA]</scope>
    <source>
        <strain evidence="4 7">NRRL B-23120</strain>
    </source>
</reference>
<reference evidence="5 6" key="1">
    <citation type="submission" date="2018-01" db="EMBL/GenBank/DDBJ databases">
        <title>The whole genome sequencing and assembly of Paenibacillus chitinolyticus KCCM 41400 strain.</title>
        <authorList>
            <person name="Kim J.-Y."/>
            <person name="Park M.-K."/>
            <person name="Lee Y.-J."/>
            <person name="Yi H."/>
            <person name="Bahn Y.-S."/>
            <person name="Kim J.F."/>
            <person name="Lee D.-W."/>
        </authorList>
    </citation>
    <scope>NUCLEOTIDE SEQUENCE [LARGE SCALE GENOMIC DNA]</scope>
    <source>
        <strain evidence="5 6">KCCM 41400</strain>
    </source>
</reference>
<gene>
    <name evidence="4" type="ORF">M5X16_12740</name>
    <name evidence="5" type="ORF">PC41400_19035</name>
</gene>
<dbReference type="EMBL" id="CP026520">
    <property type="protein sequence ID" value="QAV19645.1"/>
    <property type="molecule type" value="Genomic_DNA"/>
</dbReference>
<evidence type="ECO:0000313" key="5">
    <source>
        <dbReference type="EMBL" id="QAV19645.1"/>
    </source>
</evidence>
<evidence type="ECO:0000256" key="3">
    <source>
        <dbReference type="SAM" id="MobiDB-lite"/>
    </source>
</evidence>
<dbReference type="InterPro" id="IPR052558">
    <property type="entry name" value="Siderophore_Hydrolase_D"/>
</dbReference>
<dbReference type="GO" id="GO:0016788">
    <property type="term" value="F:hydrolase activity, acting on ester bonds"/>
    <property type="evidence" value="ECO:0007669"/>
    <property type="project" value="TreeGrafter"/>
</dbReference>
<evidence type="ECO:0000313" key="6">
    <source>
        <dbReference type="Proteomes" id="UP000288943"/>
    </source>
</evidence>
<feature type="region of interest" description="Disordered" evidence="3">
    <location>
        <begin position="1"/>
        <end position="21"/>
    </location>
</feature>
<dbReference type="PANTHER" id="PTHR40841:SF2">
    <property type="entry name" value="SIDEROPHORE-DEGRADING ESTERASE (EUROFUNG)"/>
    <property type="match status" value="1"/>
</dbReference>
<dbReference type="Gene3D" id="3.40.50.1820">
    <property type="entry name" value="alpha/beta hydrolase"/>
    <property type="match status" value="1"/>
</dbReference>
<dbReference type="Proteomes" id="UP001527202">
    <property type="component" value="Unassembled WGS sequence"/>
</dbReference>
<dbReference type="Proteomes" id="UP000288943">
    <property type="component" value="Chromosome"/>
</dbReference>
<dbReference type="RefSeq" id="WP_042226931.1">
    <property type="nucleotide sequence ID" value="NZ_CP026520.1"/>
</dbReference>
<comment type="similarity">
    <text evidence="1">Belongs to the esterase D family.</text>
</comment>
<dbReference type="PANTHER" id="PTHR40841">
    <property type="entry name" value="SIDEROPHORE TRIACETYLFUSARININE C ESTERASE"/>
    <property type="match status" value="1"/>
</dbReference>
<dbReference type="KEGG" id="pchi:PC41400_19035"/>
<accession>A0A410WYW5</accession>
<dbReference type="InterPro" id="IPR029058">
    <property type="entry name" value="AB_hydrolase_fold"/>
</dbReference>
<keyword evidence="2 5" id="KW-0378">Hydrolase</keyword>
<sequence>MVSRVGIPRRTFQGETANGGVGIPNAEQRVMRSSRTNLSYRIMTAIPPGPPPSTGYPVFYVLDGNSVFATVTEAVRVQCRRPEVTGVKAALIVGIGYPTDEPFHPQRYFDYTPEKTAKYTRKPDGTMLPEQGGAAAFLDFIQEELKPVIAREYPVDLTNQTIMGHSLGGLFVLHTLFTRPEYFRTYIAGSPSIHWNREWLDEREKLFTAALDAGSLQKSPGIRALIAMGELENAHPSGNYRMAREMAVRLSKLENRGLSAQWHSFEEEGHVSVLPGLISRGLRFAFRP</sequence>
<dbReference type="EMBL" id="JAMDMJ010000013">
    <property type="protein sequence ID" value="MCY9596641.1"/>
    <property type="molecule type" value="Genomic_DNA"/>
</dbReference>
<protein>
    <submittedName>
        <fullName evidence="4 5">Alpha/beta hydrolase</fullName>
    </submittedName>
</protein>
<dbReference type="GeneID" id="95376892"/>
<dbReference type="SUPFAM" id="SSF53474">
    <property type="entry name" value="alpha/beta-Hydrolases"/>
    <property type="match status" value="1"/>
</dbReference>
<evidence type="ECO:0000256" key="2">
    <source>
        <dbReference type="ARBA" id="ARBA00022801"/>
    </source>
</evidence>
<organism evidence="5 6">
    <name type="scientific">Paenibacillus chitinolyticus</name>
    <dbReference type="NCBI Taxonomy" id="79263"/>
    <lineage>
        <taxon>Bacteria</taxon>
        <taxon>Bacillati</taxon>
        <taxon>Bacillota</taxon>
        <taxon>Bacilli</taxon>
        <taxon>Bacillales</taxon>
        <taxon>Paenibacillaceae</taxon>
        <taxon>Paenibacillus</taxon>
    </lineage>
</organism>
<evidence type="ECO:0000256" key="1">
    <source>
        <dbReference type="ARBA" id="ARBA00005622"/>
    </source>
</evidence>
<dbReference type="AlphaFoldDB" id="A0A410WYW5"/>
<keyword evidence="7" id="KW-1185">Reference proteome</keyword>
<proteinExistence type="inferred from homology"/>
<dbReference type="Pfam" id="PF00756">
    <property type="entry name" value="Esterase"/>
    <property type="match status" value="1"/>
</dbReference>